<dbReference type="PANTHER" id="PTHR23270">
    <property type="entry name" value="PROGRAMMED CELL DEATH PROTEIN 11 PRE-RRNA PROCESSING PROTEIN RRP5"/>
    <property type="match status" value="1"/>
</dbReference>
<reference evidence="2 3" key="1">
    <citation type="submission" date="2024-11" db="EMBL/GenBank/DDBJ databases">
        <title>Adaptive evolution of stress response genes in parasites aligns with host niche diversity.</title>
        <authorList>
            <person name="Hahn C."/>
            <person name="Resl P."/>
        </authorList>
    </citation>
    <scope>NUCLEOTIDE SEQUENCE [LARGE SCALE GENOMIC DNA]</scope>
    <source>
        <strain evidence="2">EGGRZ-B1_66</strain>
        <tissue evidence="2">Body</tissue>
    </source>
</reference>
<dbReference type="InterPro" id="IPR003029">
    <property type="entry name" value="S1_domain"/>
</dbReference>
<evidence type="ECO:0000313" key="3">
    <source>
        <dbReference type="Proteomes" id="UP001626550"/>
    </source>
</evidence>
<dbReference type="InterPro" id="IPR057302">
    <property type="entry name" value="Rrp5_S1"/>
</dbReference>
<comment type="caution">
    <text evidence="2">The sequence shown here is derived from an EMBL/GenBank/DDBJ whole genome shotgun (WGS) entry which is preliminary data.</text>
</comment>
<keyword evidence="3" id="KW-1185">Reference proteome</keyword>
<feature type="non-terminal residue" evidence="2">
    <location>
        <position position="985"/>
    </location>
</feature>
<protein>
    <recommendedName>
        <fullName evidence="1">S1 motif domain-containing protein</fullName>
    </recommendedName>
</protein>
<dbReference type="SUPFAM" id="SSF50249">
    <property type="entry name" value="Nucleic acid-binding proteins"/>
    <property type="match status" value="2"/>
</dbReference>
<dbReference type="PROSITE" id="PS50126">
    <property type="entry name" value="S1"/>
    <property type="match status" value="2"/>
</dbReference>
<dbReference type="PANTHER" id="PTHR23270:SF10">
    <property type="entry name" value="PROTEIN RRP5 HOMOLOG"/>
    <property type="match status" value="1"/>
</dbReference>
<sequence length="985" mass="109891">MASIKKLLGVITNIDDFCLSVSLPDNRHARVPINEISDAYTSILNDIVENNADQNSVSSLAELYKVGRFVLCATNPDTSNQAHEISMRPADVNRGITKQILSEDVPIYVSIASLEDHGYQLETGIKGASLFLDSKSAKRKYSFGENFFVKIKSDQDKNASLSSKTVNFALLYPGLIFSSKIFSQDKEGLTTRIGSMDVEVPFLHLPPEFQASKSSIKARIYQVDIDNKHILASLLPHIVENRVTKSEKQIIPGTKLDACKLERNLKNKVIFSQDEKRIVVKKSLINKDYVGDLTENRDFECRVIGYSVFDSYYVGNMQKNVLSNDYLALSTVRPGDVLTATYKEMRENGAIFQIGDNISAFVPILHFSDVPLKNPDKIFSQKSKFKCMVLTPSKSGRGLQVTLRTSLVHSVVPVLGSKDHDPSKNFITVMGYVVHRSEKGILLAGCANATGYVLARELGLDSTNGNSWFKEGLFEVGSVLKCRVISLKSTNPNPFFYLSLDLKSETMKSDQSQVGLVCKCTVKCVTDTGLKVSLKLDKKTAQEAILPFSFYSDSHREYGVLVKFPSGVIALAPYRWLADKVMKLDDEQDNLAYWKERLPIGLTVEAKIMQIDLMKRYLVSLTCRDLYQSSSTDRSDLMSLLARNCFKRSQALCYKVLGLKTGAKVAFIAKNGPVEGSLEGQIKIGKHTWKARMNAHFLEGAKAPRKEIDCQVIALENEMATVVPWQNSEADTPPEGEMLKATIVYVNADLTMVKLPKPFSSIGLLSRRCCPNQWENNPILTEASATEVGDELQVKVLDPVTDSVFMCQLYKEEEEEAKKTDKQLHKGAKISLDELTLFSINDTTLLLRRGTQRFSLHVTDFSQDLDTCLKLFNESPIPGSLMSQIVRDLKYALVIDVPPKNSTIPLTLAKSLKLAVGQLVLGDVVKSSTDSHQMVVNLPNKNKGLIHKIFCENNQLPKSHLTQFRIIDRLQNGTFVLSKLDAHWL</sequence>
<gene>
    <name evidence="2" type="ORF">Ciccas_011393</name>
</gene>
<dbReference type="SMART" id="SM00316">
    <property type="entry name" value="S1"/>
    <property type="match status" value="4"/>
</dbReference>
<dbReference type="InterPro" id="IPR045209">
    <property type="entry name" value="Rrp5"/>
</dbReference>
<dbReference type="EMBL" id="JBJKFK010003293">
    <property type="protein sequence ID" value="KAL3310049.1"/>
    <property type="molecule type" value="Genomic_DNA"/>
</dbReference>
<dbReference type="AlphaFoldDB" id="A0ABD2PRE4"/>
<feature type="domain" description="S1 motif" evidence="1">
    <location>
        <begin position="557"/>
        <end position="624"/>
    </location>
</feature>
<dbReference type="InterPro" id="IPR012340">
    <property type="entry name" value="NA-bd_OB-fold"/>
</dbReference>
<accession>A0ABD2PRE4</accession>
<evidence type="ECO:0000259" key="1">
    <source>
        <dbReference type="PROSITE" id="PS50126"/>
    </source>
</evidence>
<proteinExistence type="predicted"/>
<organism evidence="2 3">
    <name type="scientific">Cichlidogyrus casuarinus</name>
    <dbReference type="NCBI Taxonomy" id="1844966"/>
    <lineage>
        <taxon>Eukaryota</taxon>
        <taxon>Metazoa</taxon>
        <taxon>Spiralia</taxon>
        <taxon>Lophotrochozoa</taxon>
        <taxon>Platyhelminthes</taxon>
        <taxon>Monogenea</taxon>
        <taxon>Monopisthocotylea</taxon>
        <taxon>Dactylogyridea</taxon>
        <taxon>Ancyrocephalidae</taxon>
        <taxon>Cichlidogyrus</taxon>
    </lineage>
</organism>
<dbReference type="Gene3D" id="2.40.50.140">
    <property type="entry name" value="Nucleic acid-binding proteins"/>
    <property type="match status" value="1"/>
</dbReference>
<dbReference type="Proteomes" id="UP001626550">
    <property type="component" value="Unassembled WGS sequence"/>
</dbReference>
<feature type="domain" description="S1 motif" evidence="1">
    <location>
        <begin position="335"/>
        <end position="404"/>
    </location>
</feature>
<dbReference type="Pfam" id="PF23459">
    <property type="entry name" value="S1_RRP5"/>
    <property type="match status" value="1"/>
</dbReference>
<name>A0ABD2PRE4_9PLAT</name>
<evidence type="ECO:0000313" key="2">
    <source>
        <dbReference type="EMBL" id="KAL3310049.1"/>
    </source>
</evidence>